<dbReference type="SUPFAM" id="SSF50370">
    <property type="entry name" value="Ricin B-like lectins"/>
    <property type="match status" value="1"/>
</dbReference>
<comment type="similarity">
    <text evidence="1">Belongs to the glycosyl hydrolase 32 family.</text>
</comment>
<feature type="chain" id="PRO_5045560799" evidence="5">
    <location>
        <begin position="23"/>
        <end position="1280"/>
    </location>
</feature>
<dbReference type="EMBL" id="JACLIC010000028">
    <property type="protein sequence ID" value="MBY0205130.1"/>
    <property type="molecule type" value="Genomic_DNA"/>
</dbReference>
<feature type="signal peptide" evidence="5">
    <location>
        <begin position="1"/>
        <end position="22"/>
    </location>
</feature>
<evidence type="ECO:0000256" key="5">
    <source>
        <dbReference type="SAM" id="SignalP"/>
    </source>
</evidence>
<dbReference type="InterPro" id="IPR000772">
    <property type="entry name" value="Ricin_B_lectin"/>
</dbReference>
<dbReference type="Gene3D" id="2.60.40.1080">
    <property type="match status" value="1"/>
</dbReference>
<dbReference type="InterPro" id="IPR035992">
    <property type="entry name" value="Ricin_B-like_lectins"/>
</dbReference>
<dbReference type="InterPro" id="IPR023296">
    <property type="entry name" value="Glyco_hydro_beta-prop_sf"/>
</dbReference>
<sequence length="1280" mass="140863">MKWIFRSISCVLLSCVLGSSSAGVYSTAVLTDTDRDTQQGGKQTSEGLAKQQGKGSAVLTDGSKADTNLSDWTLRGRGSLEDTDEGLHLTSDEGENVMAVSATRADNFIYEADVKIQNMKADASLIFRSNDTGWSSYMLQVVPEAGVIRLRDASGQPGTLNVEHKTSLQLGGIYHLKVKADGGSLLVYWDNRYDPVMDVKDSTYSSGHLGLHVWDGSALFQNVQVSTMNNNIGKIINSTGDWQPDVKGYRGTGDAPGKGRVIYEKMASDFVYEGNISMAHTNASSSAALLIRANTDGTKGYEALLMKEGEEVQVQLRKADGTVLATSNLKYPSEPGARHHIEIIASGSSIQVYVDGYSPPAVEVTDTSYAKGNVGLVVQQGMAYFQDIFVTEESNYYKENYRPQYHYSPIRGSVSDPNGLVYYEGEYHLFHQDGGTWAHAVSTDLIKWKRLPIALPWNDQGHVWSGSAVADLSNTSGLFTNSGGKGLIAYYTSYHPDKPGGNQRIGLAYSTDQGRNWQYASDRPIVIDNPGQNGDDPGSWDFRDPKVVRDEEHNRWMMVVSGGDHIRFFTSTNLLDWTLTDNFGYGKYVRGGVWECPDLIQLPVDGTGQQKWVLMISTGANPQTQGSDAEYFVGELTAEGKFLNDLPAGQVLRTDFGKEFYASMSFANMPDQRKVMLAWMTNWDYPFAFPTSTWKGQLTIPREVSLRTTNEGVRLVQTPIHELQTLRQNLYSTEQLRVAPESQNPLDGLTAGAYEIEVEVEIPANRAVTEFGFHLRQGEGQKTTVGYRVDQQNMFVDRTASGDVSFSDLFTKVHEAPLPLENQKVKLHLFVDESSVEVFGNDGKVVFSDVIFPDPAGRTMAFYSLGGEVKVSSMKVYALDNMWKEGTSPGIQVFADTHRRTASIGQTHTLYATVEGGPGKGVQPLKWKVSDPKVVKIVHSDQAKALVRAVGKGKVWVTASTANGKASAIIPIVVSSGTFHTNLSGWKSDISSADWFVTDQGMQGNSSGDAQYIAQETAGDFQYDVDLKLGAQGGAGSVIFRASEDGRSGYYLNVDPNMKAVRLFYKVNGRFENRQVLAQVPRFIRKDQPYHIRIQADGPRIRVDVDGERMMDIQDGTFAEGHFGVHVFGGSASFQHVNATHRKKAELEQVIIRNAGRSAVIQAVLTDEGEGIKVTSEAENVSGGFKWVLVPTGDESGSYSIRTLNGMALDWDVGQNRIQLYSYLGYANQRWHISKNEDGTIRITSAHNGNVLGITEDGSKLVMGELLEDNEHQKWVLKQQ</sequence>
<dbReference type="InterPro" id="IPR001362">
    <property type="entry name" value="Glyco_hydro_32"/>
</dbReference>
<comment type="caution">
    <text evidence="10">The sequence shown here is derived from an EMBL/GenBank/DDBJ whole genome shotgun (WGS) entry which is preliminary data.</text>
</comment>
<evidence type="ECO:0000256" key="4">
    <source>
        <dbReference type="SAM" id="MobiDB-lite"/>
    </source>
</evidence>
<keyword evidence="3" id="KW-0326">Glycosidase</keyword>
<evidence type="ECO:0000256" key="3">
    <source>
        <dbReference type="ARBA" id="ARBA00023295"/>
    </source>
</evidence>
<dbReference type="Proteomes" id="UP000706031">
    <property type="component" value="Unassembled WGS sequence"/>
</dbReference>
<dbReference type="CDD" id="cd00161">
    <property type="entry name" value="beta-trefoil_Ricin-like"/>
    <property type="match status" value="1"/>
</dbReference>
<gene>
    <name evidence="10" type="ORF">H7T88_18065</name>
</gene>
<evidence type="ECO:0000259" key="6">
    <source>
        <dbReference type="Pfam" id="PF00251"/>
    </source>
</evidence>
<evidence type="ECO:0000313" key="10">
    <source>
        <dbReference type="EMBL" id="MBY0205130.1"/>
    </source>
</evidence>
<feature type="domain" description="Glycosyl hydrolase family 32 N-terminal" evidence="6">
    <location>
        <begin position="406"/>
        <end position="719"/>
    </location>
</feature>
<dbReference type="InterPro" id="IPR013189">
    <property type="entry name" value="Glyco_hydro_32_C"/>
</dbReference>
<dbReference type="Gene3D" id="2.115.10.20">
    <property type="entry name" value="Glycosyl hydrolase domain, family 43"/>
    <property type="match status" value="1"/>
</dbReference>
<evidence type="ECO:0000259" key="9">
    <source>
        <dbReference type="Pfam" id="PF14200"/>
    </source>
</evidence>
<keyword evidence="5" id="KW-0732">Signal</keyword>
<dbReference type="RefSeq" id="WP_154890235.1">
    <property type="nucleotide sequence ID" value="NZ_JACLIC010000028.1"/>
</dbReference>
<proteinExistence type="inferred from homology"/>
<dbReference type="InterPro" id="IPR013320">
    <property type="entry name" value="ConA-like_dom_sf"/>
</dbReference>
<dbReference type="InterPro" id="IPR013148">
    <property type="entry name" value="Glyco_hydro_32_N"/>
</dbReference>
<dbReference type="InterPro" id="IPR010496">
    <property type="entry name" value="AL/BT2_dom"/>
</dbReference>
<feature type="domain" description="3-keto-alpha-glucoside-1,2-lyase/3-keto-2-hydroxy-glucal hydratase" evidence="7">
    <location>
        <begin position="981"/>
        <end position="1137"/>
    </location>
</feature>
<evidence type="ECO:0000256" key="2">
    <source>
        <dbReference type="ARBA" id="ARBA00022801"/>
    </source>
</evidence>
<keyword evidence="2" id="KW-0378">Hydrolase</keyword>
<feature type="domain" description="Ricin B lectin" evidence="9">
    <location>
        <begin position="1186"/>
        <end position="1258"/>
    </location>
</feature>
<evidence type="ECO:0000256" key="1">
    <source>
        <dbReference type="ARBA" id="ARBA00009902"/>
    </source>
</evidence>
<dbReference type="Pfam" id="PF08244">
    <property type="entry name" value="Glyco_hydro_32C"/>
    <property type="match status" value="1"/>
</dbReference>
<evidence type="ECO:0000259" key="8">
    <source>
        <dbReference type="Pfam" id="PF08244"/>
    </source>
</evidence>
<organism evidence="10 11">
    <name type="scientific">Paenibacillus cucumis</name>
    <name type="common">ex Kampfer et al. 2016</name>
    <dbReference type="NCBI Taxonomy" id="1776858"/>
    <lineage>
        <taxon>Bacteria</taxon>
        <taxon>Bacillati</taxon>
        <taxon>Bacillota</taxon>
        <taxon>Bacilli</taxon>
        <taxon>Bacillales</taxon>
        <taxon>Paenibacillaceae</taxon>
        <taxon>Paenibacillus</taxon>
    </lineage>
</organism>
<accession>A0ABS7KLX6</accession>
<dbReference type="PANTHER" id="PTHR42800">
    <property type="entry name" value="EXOINULINASE INUD (AFU_ORTHOLOGUE AFUA_5G00480)"/>
    <property type="match status" value="1"/>
</dbReference>
<dbReference type="PROSITE" id="PS50231">
    <property type="entry name" value="RICIN_B_LECTIN"/>
    <property type="match status" value="1"/>
</dbReference>
<dbReference type="Gene3D" id="2.60.120.560">
    <property type="entry name" value="Exo-inulinase, domain 1"/>
    <property type="match status" value="4"/>
</dbReference>
<dbReference type="Gene3D" id="2.80.10.50">
    <property type="match status" value="1"/>
</dbReference>
<name>A0ABS7KLX6_9BACL</name>
<dbReference type="Pfam" id="PF06439">
    <property type="entry name" value="3keto-disac_hyd"/>
    <property type="match status" value="1"/>
</dbReference>
<dbReference type="Pfam" id="PF00251">
    <property type="entry name" value="Glyco_hydro_32N"/>
    <property type="match status" value="1"/>
</dbReference>
<reference evidence="10 11" key="1">
    <citation type="submission" date="2020-08" db="EMBL/GenBank/DDBJ databases">
        <title>Fungal Genomes of the International Space Station.</title>
        <authorList>
            <person name="Seuylemezian A."/>
            <person name="Singh N.K."/>
            <person name="Wood J."/>
            <person name="Venkateswaran K."/>
        </authorList>
    </citation>
    <scope>NUCLEOTIDE SEQUENCE [LARGE SCALE GENOMIC DNA]</scope>
    <source>
        <strain evidence="10 11">S/N-304-OC-R4</strain>
    </source>
</reference>
<dbReference type="PANTHER" id="PTHR42800:SF1">
    <property type="entry name" value="EXOINULINASE INUD (AFU_ORTHOLOGUE AFUA_5G00480)"/>
    <property type="match status" value="1"/>
</dbReference>
<feature type="domain" description="Glycosyl hydrolase family 32 C-terminal" evidence="8">
    <location>
        <begin position="722"/>
        <end position="877"/>
    </location>
</feature>
<feature type="region of interest" description="Disordered" evidence="4">
    <location>
        <begin position="35"/>
        <end position="63"/>
    </location>
</feature>
<evidence type="ECO:0000259" key="7">
    <source>
        <dbReference type="Pfam" id="PF06439"/>
    </source>
</evidence>
<protein>
    <submittedName>
        <fullName evidence="10">GH32 C-terminal domain-containing protein</fullName>
    </submittedName>
</protein>
<dbReference type="CDD" id="cd18622">
    <property type="entry name" value="GH32_Inu-like"/>
    <property type="match status" value="1"/>
</dbReference>
<dbReference type="SUPFAM" id="SSF75005">
    <property type="entry name" value="Arabinanase/levansucrase/invertase"/>
    <property type="match status" value="1"/>
</dbReference>
<dbReference type="SMART" id="SM00640">
    <property type="entry name" value="Glyco_32"/>
    <property type="match status" value="1"/>
</dbReference>
<dbReference type="Pfam" id="PF14200">
    <property type="entry name" value="RicinB_lectin_2"/>
    <property type="match status" value="1"/>
</dbReference>
<keyword evidence="11" id="KW-1185">Reference proteome</keyword>
<dbReference type="SUPFAM" id="SSF49899">
    <property type="entry name" value="Concanavalin A-like lectins/glucanases"/>
    <property type="match status" value="2"/>
</dbReference>
<evidence type="ECO:0000313" key="11">
    <source>
        <dbReference type="Proteomes" id="UP000706031"/>
    </source>
</evidence>